<sequence length="158" mass="17115">MQQPILLARLSRRGLLLGLAQGLATLALCEAVRADEPATISFDGLYKSFGVLGFQFSDRATSLRGQEVRMLGYMAPPLKPESHFFVLTREPLAICPFCQSDADWPVDIVVVFMKAVTPMVSAGQKVAVSGRLEIGSAIDAETGFVSQIRLVDASFHVT</sequence>
<evidence type="ECO:0008006" key="3">
    <source>
        <dbReference type="Google" id="ProtNLM"/>
    </source>
</evidence>
<protein>
    <recommendedName>
        <fullName evidence="3">DUF3299 domain-containing protein</fullName>
    </recommendedName>
</protein>
<dbReference type="Proteomes" id="UP000236919">
    <property type="component" value="Unassembled WGS sequence"/>
</dbReference>
<comment type="caution">
    <text evidence="1">The sequence shown here is derived from an EMBL/GenBank/DDBJ whole genome shotgun (WGS) entry which is preliminary data.</text>
</comment>
<proteinExistence type="predicted"/>
<evidence type="ECO:0000313" key="1">
    <source>
        <dbReference type="EMBL" id="POR45352.1"/>
    </source>
</evidence>
<dbReference type="AlphaFoldDB" id="A0A2S4LSB5"/>
<name>A0A2S4LSB5_9HYPH</name>
<keyword evidence="2" id="KW-1185">Reference proteome</keyword>
<dbReference type="EMBL" id="PQFZ01000035">
    <property type="protein sequence ID" value="POR45352.1"/>
    <property type="molecule type" value="Genomic_DNA"/>
</dbReference>
<accession>A0A2S4LSB5</accession>
<gene>
    <name evidence="1" type="ORF">CYD53_13510</name>
</gene>
<reference evidence="1 2" key="1">
    <citation type="submission" date="2018-01" db="EMBL/GenBank/DDBJ databases">
        <title>Genomic Encyclopedia of Type Strains, Phase III (KMG-III): the genomes of soil and plant-associated and newly described type strains.</title>
        <authorList>
            <person name="Whitman W."/>
        </authorList>
    </citation>
    <scope>NUCLEOTIDE SEQUENCE [LARGE SCALE GENOMIC DNA]</scope>
    <source>
        <strain evidence="1 2">1131</strain>
    </source>
</reference>
<organism evidence="1 2">
    <name type="scientific">Bosea psychrotolerans</name>
    <dbReference type="NCBI Taxonomy" id="1871628"/>
    <lineage>
        <taxon>Bacteria</taxon>
        <taxon>Pseudomonadati</taxon>
        <taxon>Pseudomonadota</taxon>
        <taxon>Alphaproteobacteria</taxon>
        <taxon>Hyphomicrobiales</taxon>
        <taxon>Boseaceae</taxon>
        <taxon>Bosea</taxon>
    </lineage>
</organism>
<dbReference type="RefSeq" id="WP_245928479.1">
    <property type="nucleotide sequence ID" value="NZ_PQFZ01000035.1"/>
</dbReference>
<evidence type="ECO:0000313" key="2">
    <source>
        <dbReference type="Proteomes" id="UP000236919"/>
    </source>
</evidence>